<evidence type="ECO:0000313" key="1">
    <source>
        <dbReference type="EMBL" id="RKM94863.1"/>
    </source>
</evidence>
<dbReference type="EMBL" id="JNAD02000007">
    <property type="protein sequence ID" value="RKM94863.1"/>
    <property type="molecule type" value="Genomic_DNA"/>
</dbReference>
<organism evidence="1 2">
    <name type="scientific">Streptomyces xinghaiensis</name>
    <dbReference type="NCBI Taxonomy" id="1038928"/>
    <lineage>
        <taxon>Bacteria</taxon>
        <taxon>Bacillati</taxon>
        <taxon>Actinomycetota</taxon>
        <taxon>Actinomycetes</taxon>
        <taxon>Kitasatosporales</taxon>
        <taxon>Streptomycetaceae</taxon>
        <taxon>Streptomyces</taxon>
    </lineage>
</organism>
<sequence>MGWTHDYRDVSRDHRAAIVRNTPQGVVSPGSSGKRAQNPSVAFHLEPPGLGIPHILRRRARWVSARLRHPRD</sequence>
<accession>A0A3M8F900</accession>
<dbReference type="GeneID" id="300075776"/>
<reference evidence="1 2" key="1">
    <citation type="journal article" date="2014" name="Genome Announc.">
        <title>Draft Genome Sequence of Streptomyces fradiae ATCC 19609, a Strain Highly Sensitive to Antibiotics.</title>
        <authorList>
            <person name="Bekker O.B."/>
            <person name="Klimina K.M."/>
            <person name="Vatlin A.A."/>
            <person name="Zakharevich N.V."/>
            <person name="Kasianov A.S."/>
            <person name="Danilenko V.N."/>
        </authorList>
    </citation>
    <scope>NUCLEOTIDE SEQUENCE [LARGE SCALE GENOMIC DNA]</scope>
    <source>
        <strain evidence="1 2">ATCC 19609</strain>
    </source>
</reference>
<dbReference type="AlphaFoldDB" id="A0A3M8F900"/>
<dbReference type="RefSeq" id="WP_078649557.1">
    <property type="nucleotide sequence ID" value="NZ_CP108540.1"/>
</dbReference>
<name>A0A3M8F900_9ACTN</name>
<evidence type="ECO:0000313" key="2">
    <source>
        <dbReference type="Proteomes" id="UP000028058"/>
    </source>
</evidence>
<dbReference type="Proteomes" id="UP000028058">
    <property type="component" value="Unassembled WGS sequence"/>
</dbReference>
<protein>
    <submittedName>
        <fullName evidence="1">Uncharacterized protein</fullName>
    </submittedName>
</protein>
<keyword evidence="2" id="KW-1185">Reference proteome</keyword>
<gene>
    <name evidence="1" type="ORF">SFRA_016505</name>
</gene>
<dbReference type="OrthoDB" id="4330254at2"/>
<comment type="caution">
    <text evidence="1">The sequence shown here is derived from an EMBL/GenBank/DDBJ whole genome shotgun (WGS) entry which is preliminary data.</text>
</comment>
<proteinExistence type="predicted"/>